<evidence type="ECO:0000256" key="8">
    <source>
        <dbReference type="ARBA" id="ARBA00023014"/>
    </source>
</evidence>
<keyword evidence="1" id="KW-1003">Cell membrane</keyword>
<dbReference type="PANTHER" id="PTHR10849:SF24">
    <property type="entry name" value="NADH-QUINONE OXIDOREDUCTASE SUBUNIT I 2"/>
    <property type="match status" value="1"/>
</dbReference>
<evidence type="ECO:0000256" key="3">
    <source>
        <dbReference type="ARBA" id="ARBA00022719"/>
    </source>
</evidence>
<keyword evidence="11" id="KW-0472">Membrane</keyword>
<evidence type="ECO:0000256" key="2">
    <source>
        <dbReference type="ARBA" id="ARBA00022485"/>
    </source>
</evidence>
<dbReference type="Proteomes" id="UP000194267">
    <property type="component" value="Unassembled WGS sequence"/>
</dbReference>
<evidence type="ECO:0000313" key="14">
    <source>
        <dbReference type="Proteomes" id="UP000194267"/>
    </source>
</evidence>
<dbReference type="GO" id="GO:0051539">
    <property type="term" value="F:4 iron, 4 sulfur cluster binding"/>
    <property type="evidence" value="ECO:0007669"/>
    <property type="project" value="UniProtKB-KW"/>
</dbReference>
<dbReference type="InterPro" id="IPR017900">
    <property type="entry name" value="4Fe4S_Fe_S_CS"/>
</dbReference>
<keyword evidence="9" id="KW-0520">NAD</keyword>
<keyword evidence="5" id="KW-0677">Repeat</keyword>
<dbReference type="HAMAP" id="MF_01351">
    <property type="entry name" value="NDH1_NuoI"/>
    <property type="match status" value="1"/>
</dbReference>
<dbReference type="Pfam" id="PF12838">
    <property type="entry name" value="Fer4_7"/>
    <property type="match status" value="1"/>
</dbReference>
<feature type="domain" description="4Fe-4S ferredoxin-type" evidence="12">
    <location>
        <begin position="97"/>
        <end position="126"/>
    </location>
</feature>
<dbReference type="GO" id="GO:0016020">
    <property type="term" value="C:membrane"/>
    <property type="evidence" value="ECO:0007669"/>
    <property type="project" value="InterPro"/>
</dbReference>
<gene>
    <name evidence="13" type="ORF">A6D92_23295</name>
</gene>
<proteinExistence type="inferred from homology"/>
<dbReference type="SUPFAM" id="SSF54862">
    <property type="entry name" value="4Fe-4S ferredoxins"/>
    <property type="match status" value="1"/>
</dbReference>
<evidence type="ECO:0000259" key="12">
    <source>
        <dbReference type="PROSITE" id="PS51379"/>
    </source>
</evidence>
<name>A0A1Y2T0W5_SYMTR</name>
<dbReference type="AlphaFoldDB" id="A0A1Y2T0W5"/>
<evidence type="ECO:0000256" key="6">
    <source>
        <dbReference type="ARBA" id="ARBA00022967"/>
    </source>
</evidence>
<dbReference type="PROSITE" id="PS00198">
    <property type="entry name" value="4FE4S_FER_1"/>
    <property type="match status" value="2"/>
</dbReference>
<evidence type="ECO:0000256" key="1">
    <source>
        <dbReference type="ARBA" id="ARBA00022475"/>
    </source>
</evidence>
<keyword evidence="3" id="KW-0874">Quinone</keyword>
<comment type="caution">
    <text evidence="13">The sequence shown here is derived from an EMBL/GenBank/DDBJ whole genome shotgun (WGS) entry which is preliminary data.</text>
</comment>
<evidence type="ECO:0000256" key="9">
    <source>
        <dbReference type="ARBA" id="ARBA00023027"/>
    </source>
</evidence>
<organism evidence="13 14">
    <name type="scientific">Symbiobacterium thermophilum</name>
    <dbReference type="NCBI Taxonomy" id="2734"/>
    <lineage>
        <taxon>Bacteria</taxon>
        <taxon>Bacillati</taxon>
        <taxon>Bacillota</taxon>
        <taxon>Clostridia</taxon>
        <taxon>Eubacteriales</taxon>
        <taxon>Symbiobacteriaceae</taxon>
        <taxon>Symbiobacterium</taxon>
    </lineage>
</organism>
<dbReference type="PROSITE" id="PS51379">
    <property type="entry name" value="4FE4S_FER_2"/>
    <property type="match status" value="2"/>
</dbReference>
<feature type="domain" description="4Fe-4S ferredoxin-type" evidence="12">
    <location>
        <begin position="55"/>
        <end position="86"/>
    </location>
</feature>
<evidence type="ECO:0000256" key="7">
    <source>
        <dbReference type="ARBA" id="ARBA00023004"/>
    </source>
</evidence>
<keyword evidence="10" id="KW-0830">Ubiquinone</keyword>
<keyword evidence="7" id="KW-0408">Iron</keyword>
<dbReference type="Gene3D" id="3.30.70.3270">
    <property type="match status" value="1"/>
</dbReference>
<dbReference type="EMBL" id="LWLV01002702">
    <property type="protein sequence ID" value="OTA40131.1"/>
    <property type="molecule type" value="Genomic_DNA"/>
</dbReference>
<keyword evidence="4" id="KW-0479">Metal-binding</keyword>
<dbReference type="InterPro" id="IPR010226">
    <property type="entry name" value="NADH_quinone_OxRdtase_chainI"/>
</dbReference>
<dbReference type="GO" id="GO:0048038">
    <property type="term" value="F:quinone binding"/>
    <property type="evidence" value="ECO:0007669"/>
    <property type="project" value="UniProtKB-KW"/>
</dbReference>
<protein>
    <recommendedName>
        <fullName evidence="12">4Fe-4S ferredoxin-type domain-containing protein</fullName>
    </recommendedName>
</protein>
<dbReference type="PANTHER" id="PTHR10849">
    <property type="entry name" value="NADH DEHYDROGENASE UBIQUINONE IRON-SULFUR PROTEIN 8, MITOCHONDRIAL"/>
    <property type="match status" value="1"/>
</dbReference>
<dbReference type="GO" id="GO:0046872">
    <property type="term" value="F:metal ion binding"/>
    <property type="evidence" value="ECO:0007669"/>
    <property type="project" value="UniProtKB-KW"/>
</dbReference>
<keyword evidence="2" id="KW-0004">4Fe-4S</keyword>
<evidence type="ECO:0000256" key="11">
    <source>
        <dbReference type="ARBA" id="ARBA00023136"/>
    </source>
</evidence>
<reference evidence="14" key="1">
    <citation type="submission" date="2016-04" db="EMBL/GenBank/DDBJ databases">
        <authorList>
            <person name="Antunes L.P."/>
            <person name="Martins L.F."/>
            <person name="Pereira R.V."/>
            <person name="Thomas A.M."/>
            <person name="Barbosa D."/>
            <person name="Nascimento L."/>
            <person name="Silva G.M."/>
            <person name="Condomitti G.W."/>
            <person name="Digiampietri L.A."/>
            <person name="Lombardi K.C."/>
            <person name="Ramos P.L."/>
            <person name="Quaggio R.B."/>
            <person name="Oliveira J.C."/>
            <person name="Pascon R.C."/>
            <person name="Cruz J.B."/>
            <person name="Silva A.M."/>
            <person name="Setubal J.C."/>
        </authorList>
    </citation>
    <scope>NUCLEOTIDE SEQUENCE [LARGE SCALE GENOMIC DNA]</scope>
</reference>
<sequence>MGVTSFLGEAWEAGKSIVTGLGITFREMMFRPAITVFYPEQKDEVPPWFRGIPVQKTDLRTGEYKCTSCMQCAQACPVNVITIEWHQDPETKKKVVDRFAIDMSRCMLCNFCVEACPFDSLVMSYDYELCKVNPENLVFEFEDLLRLGLKYSKAEEPGPKA</sequence>
<dbReference type="InterPro" id="IPR017896">
    <property type="entry name" value="4Fe4S_Fe-S-bd"/>
</dbReference>
<accession>A0A1Y2T0W5</accession>
<evidence type="ECO:0000256" key="5">
    <source>
        <dbReference type="ARBA" id="ARBA00022737"/>
    </source>
</evidence>
<evidence type="ECO:0000313" key="13">
    <source>
        <dbReference type="EMBL" id="OTA40131.1"/>
    </source>
</evidence>
<feature type="non-terminal residue" evidence="13">
    <location>
        <position position="161"/>
    </location>
</feature>
<evidence type="ECO:0000256" key="10">
    <source>
        <dbReference type="ARBA" id="ARBA00023075"/>
    </source>
</evidence>
<keyword evidence="8" id="KW-0411">Iron-sulfur</keyword>
<dbReference type="GO" id="GO:0016651">
    <property type="term" value="F:oxidoreductase activity, acting on NAD(P)H"/>
    <property type="evidence" value="ECO:0007669"/>
    <property type="project" value="InterPro"/>
</dbReference>
<evidence type="ECO:0000256" key="4">
    <source>
        <dbReference type="ARBA" id="ARBA00022723"/>
    </source>
</evidence>
<keyword evidence="6" id="KW-1278">Translocase</keyword>